<protein>
    <recommendedName>
        <fullName evidence="1">DUF5722 domain-containing protein</fullName>
    </recommendedName>
</protein>
<dbReference type="InterPro" id="IPR017853">
    <property type="entry name" value="GH"/>
</dbReference>
<dbReference type="OrthoDB" id="9813735at2"/>
<reference evidence="3" key="1">
    <citation type="submission" date="2018-12" db="EMBL/GenBank/DDBJ databases">
        <title>Maribacter lutimaris sp. nov., isolated from marine sediment.</title>
        <authorList>
            <person name="Kim K.K."/>
        </authorList>
    </citation>
    <scope>NUCLEOTIDE SEQUENCE [LARGE SCALE GENOMIC DNA]</scope>
    <source>
        <strain evidence="3">PoM-212</strain>
    </source>
</reference>
<dbReference type="Gene3D" id="3.20.20.80">
    <property type="entry name" value="Glycosidases"/>
    <property type="match status" value="1"/>
</dbReference>
<name>A0A426RKY8_9FLAO</name>
<proteinExistence type="predicted"/>
<dbReference type="InterPro" id="IPR043780">
    <property type="entry name" value="DUF5722"/>
</dbReference>
<gene>
    <name evidence="2" type="ORF">DZC72_03155</name>
</gene>
<evidence type="ECO:0000259" key="1">
    <source>
        <dbReference type="Pfam" id="PF18989"/>
    </source>
</evidence>
<organism evidence="2 3">
    <name type="scientific">Maribacter algicola</name>
    <dbReference type="NCBI Taxonomy" id="2498892"/>
    <lineage>
        <taxon>Bacteria</taxon>
        <taxon>Pseudomonadati</taxon>
        <taxon>Bacteroidota</taxon>
        <taxon>Flavobacteriia</taxon>
        <taxon>Flavobacteriales</taxon>
        <taxon>Flavobacteriaceae</taxon>
        <taxon>Maribacter</taxon>
    </lineage>
</organism>
<evidence type="ECO:0000313" key="3">
    <source>
        <dbReference type="Proteomes" id="UP000286990"/>
    </source>
</evidence>
<accession>A0A426RKY8</accession>
<evidence type="ECO:0000313" key="2">
    <source>
        <dbReference type="EMBL" id="RRQ49612.1"/>
    </source>
</evidence>
<feature type="domain" description="DUF5722" evidence="1">
    <location>
        <begin position="294"/>
        <end position="694"/>
    </location>
</feature>
<dbReference type="SUPFAM" id="SSF51445">
    <property type="entry name" value="(Trans)glycosidases"/>
    <property type="match status" value="1"/>
</dbReference>
<dbReference type="RefSeq" id="WP_125221433.1">
    <property type="nucleotide sequence ID" value="NZ_QUSX01000001.1"/>
</dbReference>
<dbReference type="Proteomes" id="UP000286990">
    <property type="component" value="Unassembled WGS sequence"/>
</dbReference>
<keyword evidence="3" id="KW-1185">Reference proteome</keyword>
<dbReference type="EMBL" id="QUSX01000001">
    <property type="protein sequence ID" value="RRQ49612.1"/>
    <property type="molecule type" value="Genomic_DNA"/>
</dbReference>
<sequence length="1287" mass="149682">MQKFLFFLLISPWAILSQNSKTPLSLNTEKVNDITVEILESATFSLETTGKDPHIYTNALSFNVNISHNRLAFEYFCPTGVDFIELHFYPEREGLKPKIVRDVGSTEGWVEFKIDLSAELKEWGKKGDYLRLDFGAAPALNIQIRDLVLRPQTFREKELEAKKEIQKKQEALLEKNLASYLDREYQNSISNVLVTDDNVHIEGEVANSGNLFLAEISPYEHATELEKFEFIVPVESENEKFKISVDRTIQRHGFNQDRVLSKWMIVQKKGEDYLPVSHARYADSIVPKYTYSFVKPSTKKGLGGYSANRQAPISDLDDLGITSATVNIWVTHFFRSGPSQENLPFEYMGKTYYVDKKQVENYDKTLLTTAERDIEVSAILLVDKASKAKDPEIGRILQHPDCDPAGIYSMPNLTTPEGVQYYAAVLDFLADRYSRPDKKYGRIHHYIIHNEVDAGWVWTNAGEKTPLVFMDLYHKSMRMSHNIARKYNPNSKVFISLTHYWNWTSNPKFYHSKELLKQLLQFSKKEGDFEWAIAHHPYPESLREPKTWLDKKVSFDFDTQLITFKNTEVLDAWVKQPEVLFKGKTKRLVYLSENGTNSPTYSDQDLKEQAAGMAYAMKKIKYLDGIDGFQYHNWQDNRKEGGLRIGLRRFPDDKEDPSGIKPVWKVYQAFGTEQEDEVYDQYKPMIGIDSWDEISYKGKIEKKKLKSSSNVSNPNWTATDALGRKLPDYKEVGAPKKNRYVGMFYFMTHNNTDAPGPFNVTEILKKNPKNPQWGNGSHYWGEPEIGYYLNQEAWAIRKHAYQLVDAGIDVIIMDVTNNKTYTETYLKICEVFAAMRKEGEQTPYVAFLGSEISVNTLWNEFYSKGLYQDLWFYWKGKPLLLYGQHEMPGRNKVNDITFSEEIRSFFNLKQSWAWTSLPWYDQKGKDEWPWIDHFPQAIAWHNDPQEKEMVPVAAAQHPLSNIGRSFHHFHQPEINMFDVTPDTDKGLFFQEQWDRALEVDPEFVFVTGWNEWSAGRQQMGKNISKDLQKWSFYPGAHLGKVGKKLQEGDVYFIDQYNQEYSRDIEPMNGGHTDNYYYQLMANVRRYKGMPKPITPKEKRSIYIAEDFNQWNEVEITFYDHTGDTAHRNSQKQGAAGPYINTKGRNDIVETKVARDESQVYFYAKTLNPITKPENQNWMLLFIDADRDKATGWEGYDLLINQELMTDGKTTIKKFHPRKGWENSGETPFTVKENQLMFSIPRAHFPKDNHLNFEFHWIDNPPKLESIYDFFTAGDNAPNRRANYIYSE</sequence>
<comment type="caution">
    <text evidence="2">The sequence shown here is derived from an EMBL/GenBank/DDBJ whole genome shotgun (WGS) entry which is preliminary data.</text>
</comment>
<dbReference type="Pfam" id="PF18989">
    <property type="entry name" value="DUF5722"/>
    <property type="match status" value="1"/>
</dbReference>